<comment type="caution">
    <text evidence="3">The sequence shown here is derived from an EMBL/GenBank/DDBJ whole genome shotgun (WGS) entry which is preliminary data.</text>
</comment>
<feature type="compositionally biased region" description="Polar residues" evidence="2">
    <location>
        <begin position="227"/>
        <end position="243"/>
    </location>
</feature>
<dbReference type="OrthoDB" id="434647at2759"/>
<dbReference type="Proteomes" id="UP001153076">
    <property type="component" value="Unassembled WGS sequence"/>
</dbReference>
<gene>
    <name evidence="3" type="ORF">Cgig2_016337</name>
</gene>
<feature type="region of interest" description="Disordered" evidence="2">
    <location>
        <begin position="208"/>
        <end position="307"/>
    </location>
</feature>
<dbReference type="Pfam" id="PF03134">
    <property type="entry name" value="TB2_DP1_HVA22"/>
    <property type="match status" value="1"/>
</dbReference>
<dbReference type="PANTHER" id="PTHR12300">
    <property type="entry name" value="HVA22-LIKE PROTEINS"/>
    <property type="match status" value="1"/>
</dbReference>
<feature type="compositionally biased region" description="Basic residues" evidence="2">
    <location>
        <begin position="289"/>
        <end position="307"/>
    </location>
</feature>
<dbReference type="AlphaFoldDB" id="A0A9Q1Q7S5"/>
<evidence type="ECO:0000313" key="4">
    <source>
        <dbReference type="Proteomes" id="UP001153076"/>
    </source>
</evidence>
<sequence length="307" mass="34818">MLGDFINRGLVMILGYAYPAFECFKTVERNKVDIEELRFWCQYWMIIAALSVVERIGDLFISWVPFYGEMKVAFIVYLWYPKTKSSLTRSMKPSVVAQCLYLTYSSTKMTKALSFGLDYVILKFGGDKSFGSMQGSTAVYESLFKPLVAKHESDIDTKIQELKLRAWDLIVYHWQHCAHVGQAAFFNAVQYVLQQSYKMKVPYAEQAPADQKAASPPPTPVAERAPSTPTRQASSRNLSQSASRRWPPADQQSTVRSSFKARTAQTDFDEAQTEYVHVDEVPESPGSSPKRKFGPVGSIKRRTQIVQ</sequence>
<reference evidence="3" key="1">
    <citation type="submission" date="2022-04" db="EMBL/GenBank/DDBJ databases">
        <title>Carnegiea gigantea Genome sequencing and assembly v2.</title>
        <authorList>
            <person name="Copetti D."/>
            <person name="Sanderson M.J."/>
            <person name="Burquez A."/>
            <person name="Wojciechowski M.F."/>
        </authorList>
    </citation>
    <scope>NUCLEOTIDE SEQUENCE</scope>
    <source>
        <strain evidence="3">SGP5-SGP5p</strain>
        <tissue evidence="3">Aerial part</tissue>
    </source>
</reference>
<dbReference type="InterPro" id="IPR004345">
    <property type="entry name" value="TB2_DP1_HVA22"/>
</dbReference>
<accession>A0A9Q1Q7S5</accession>
<protein>
    <recommendedName>
        <fullName evidence="1">HVA22-like protein</fullName>
    </recommendedName>
</protein>
<comment type="similarity">
    <text evidence="1">Belongs to the DP1 family.</text>
</comment>
<keyword evidence="4" id="KW-1185">Reference proteome</keyword>
<dbReference type="GO" id="GO:0016020">
    <property type="term" value="C:membrane"/>
    <property type="evidence" value="ECO:0007669"/>
    <property type="project" value="UniProtKB-SubCell"/>
</dbReference>
<comment type="subcellular location">
    <subcellularLocation>
        <location evidence="1">Membrane</location>
        <topology evidence="1">Multi-pass membrane protein</topology>
    </subcellularLocation>
</comment>
<evidence type="ECO:0000256" key="2">
    <source>
        <dbReference type="SAM" id="MobiDB-lite"/>
    </source>
</evidence>
<dbReference type="EMBL" id="JAKOGI010000641">
    <property type="protein sequence ID" value="KAJ8432058.1"/>
    <property type="molecule type" value="Genomic_DNA"/>
</dbReference>
<organism evidence="3 4">
    <name type="scientific">Carnegiea gigantea</name>
    <dbReference type="NCBI Taxonomy" id="171969"/>
    <lineage>
        <taxon>Eukaryota</taxon>
        <taxon>Viridiplantae</taxon>
        <taxon>Streptophyta</taxon>
        <taxon>Embryophyta</taxon>
        <taxon>Tracheophyta</taxon>
        <taxon>Spermatophyta</taxon>
        <taxon>Magnoliopsida</taxon>
        <taxon>eudicotyledons</taxon>
        <taxon>Gunneridae</taxon>
        <taxon>Pentapetalae</taxon>
        <taxon>Caryophyllales</taxon>
        <taxon>Cactineae</taxon>
        <taxon>Cactaceae</taxon>
        <taxon>Cactoideae</taxon>
        <taxon>Echinocereeae</taxon>
        <taxon>Carnegiea</taxon>
    </lineage>
</organism>
<proteinExistence type="inferred from homology"/>
<dbReference type="PANTHER" id="PTHR12300:SF188">
    <property type="entry name" value="HVA22-LIKE PROTEIN"/>
    <property type="match status" value="1"/>
</dbReference>
<evidence type="ECO:0000256" key="1">
    <source>
        <dbReference type="RuleBase" id="RU362006"/>
    </source>
</evidence>
<name>A0A9Q1Q7S5_9CARY</name>
<evidence type="ECO:0000313" key="3">
    <source>
        <dbReference type="EMBL" id="KAJ8432058.1"/>
    </source>
</evidence>